<dbReference type="PROSITE" id="PS51257">
    <property type="entry name" value="PROKAR_LIPOPROTEIN"/>
    <property type="match status" value="1"/>
</dbReference>
<evidence type="ECO:0000313" key="4">
    <source>
        <dbReference type="Proteomes" id="UP000451860"/>
    </source>
</evidence>
<reference evidence="3 4" key="1">
    <citation type="submission" date="2019-10" db="EMBL/GenBank/DDBJ databases">
        <title>Georgenia wutianyii sp. nov. and Georgenia yuyongxinii sp. nov. isolated from plateau pika (Ochotona curzoniae) in the Qinghai-Tibet plateau of China.</title>
        <authorList>
            <person name="Tian Z."/>
        </authorList>
    </citation>
    <scope>NUCLEOTIDE SEQUENCE [LARGE SCALE GENOMIC DNA]</scope>
    <source>
        <strain evidence="3 4">DSM 21501</strain>
    </source>
</reference>
<dbReference type="RefSeq" id="WP_152202554.1">
    <property type="nucleotide sequence ID" value="NZ_VUKF01000015.1"/>
</dbReference>
<evidence type="ECO:0000256" key="1">
    <source>
        <dbReference type="SAM" id="SignalP"/>
    </source>
</evidence>
<dbReference type="Pfam" id="PF04069">
    <property type="entry name" value="OpuAC"/>
    <property type="match status" value="2"/>
</dbReference>
<dbReference type="CDD" id="cd13606">
    <property type="entry name" value="PBP2_ProX_like"/>
    <property type="match status" value="1"/>
</dbReference>
<keyword evidence="1" id="KW-0732">Signal</keyword>
<dbReference type="GO" id="GO:0043190">
    <property type="term" value="C:ATP-binding cassette (ABC) transporter complex"/>
    <property type="evidence" value="ECO:0007669"/>
    <property type="project" value="InterPro"/>
</dbReference>
<dbReference type="SUPFAM" id="SSF53850">
    <property type="entry name" value="Periplasmic binding protein-like II"/>
    <property type="match status" value="2"/>
</dbReference>
<dbReference type="OrthoDB" id="9781705at2"/>
<feature type="domain" description="ABC-type glycine betaine transport system substrate-binding" evidence="2">
    <location>
        <begin position="136"/>
        <end position="335"/>
    </location>
</feature>
<dbReference type="Gene3D" id="3.40.190.10">
    <property type="entry name" value="Periplasmic binding protein-like II"/>
    <property type="match status" value="2"/>
</dbReference>
<dbReference type="GO" id="GO:0022857">
    <property type="term" value="F:transmembrane transporter activity"/>
    <property type="evidence" value="ECO:0007669"/>
    <property type="project" value="InterPro"/>
</dbReference>
<dbReference type="AlphaFoldDB" id="A0A7J5UQ05"/>
<evidence type="ECO:0000313" key="3">
    <source>
        <dbReference type="EMBL" id="KAE8764492.1"/>
    </source>
</evidence>
<name>A0A7J5UQ05_9MICO</name>
<dbReference type="Gene3D" id="3.40.190.120">
    <property type="entry name" value="Osmoprotection protein (prox), domain 2"/>
    <property type="match status" value="2"/>
</dbReference>
<feature type="domain" description="ABC-type glycine betaine transport system substrate-binding" evidence="2">
    <location>
        <begin position="55"/>
        <end position="123"/>
    </location>
</feature>
<evidence type="ECO:0000259" key="2">
    <source>
        <dbReference type="Pfam" id="PF04069"/>
    </source>
</evidence>
<feature type="signal peptide" evidence="1">
    <location>
        <begin position="1"/>
        <end position="19"/>
    </location>
</feature>
<dbReference type="InterPro" id="IPR007210">
    <property type="entry name" value="ABC_Gly_betaine_transp_sub-bd"/>
</dbReference>
<gene>
    <name evidence="3" type="ORF">GB883_08755</name>
</gene>
<dbReference type="Proteomes" id="UP000451860">
    <property type="component" value="Unassembled WGS sequence"/>
</dbReference>
<organism evidence="3 4">
    <name type="scientific">Georgenia thermotolerans</name>
    <dbReference type="NCBI Taxonomy" id="527326"/>
    <lineage>
        <taxon>Bacteria</taxon>
        <taxon>Bacillati</taxon>
        <taxon>Actinomycetota</taxon>
        <taxon>Actinomycetes</taxon>
        <taxon>Micrococcales</taxon>
        <taxon>Bogoriellaceae</taxon>
        <taxon>Georgenia</taxon>
    </lineage>
</organism>
<accession>A0A7J5UQ05</accession>
<proteinExistence type="predicted"/>
<protein>
    <submittedName>
        <fullName evidence="3">Glycine/betaine ABC transporter substrate-binding protein</fullName>
    </submittedName>
</protein>
<feature type="chain" id="PRO_5038862787" evidence="1">
    <location>
        <begin position="20"/>
        <end position="337"/>
    </location>
</feature>
<keyword evidence="4" id="KW-1185">Reference proteome</keyword>
<comment type="caution">
    <text evidence="3">The sequence shown here is derived from an EMBL/GenBank/DDBJ whole genome shotgun (WGS) entry which is preliminary data.</text>
</comment>
<dbReference type="EMBL" id="WHJE01000031">
    <property type="protein sequence ID" value="KAE8764492.1"/>
    <property type="molecule type" value="Genomic_DNA"/>
</dbReference>
<sequence length="337" mass="34135">MRRTRIIAALAALAALTLAGCGAPGSSGGGGSAAPSGSASGSSTLATCKPVAGDQLVVLEDDKNLQTVDNIIPAVNAAAAQPAMIAALDAVSATLDTPALIALNKKVDIERSTSSQAAQQYYKDAGITVSEKGSGKVVVGAGNFSESATLAELYALALRDAGYDAEVRTIGNRETYEPALESGEITVVPEYAGTLTEFLNKKVNGPDATDKNPQASADLDSTVKNLHTLGEKVGLTFGAPSKAADENAFAVTTAFAKEHDVKTLSDLAGACGGLVLGGPPECPDRPFCEPGLKQTYGLDITQFVSLDAGGPLTKQALTSGQVTFGLVFSSDAALAQG</sequence>